<sequence length="241" mass="26556">MIVDGKSVKKIKYSGKTFLPVEDGMKFDINVYNDSNRKVTAVVSVDGLSVLDGKPADHEGKGYVIEPYSYVNIDGWRSGQNETNAFRVGGSGESYTEKMGHGKQNRGVIGVVVIPEKGITYILRAKSALPLQWLNCDAEEITAGGIDLPVQTKCCSRGPSGQSCRSANTPTQSVGTAFGETQHSPSVQVYFERDYNKKEVIVLYYDTIESLRQKGIPVDCHINPNPFPKQEEKCWCPRPSN</sequence>
<evidence type="ECO:0000313" key="1">
    <source>
        <dbReference type="EMBL" id="QJA93037.1"/>
    </source>
</evidence>
<organism evidence="1">
    <name type="scientific">viral metagenome</name>
    <dbReference type="NCBI Taxonomy" id="1070528"/>
    <lineage>
        <taxon>unclassified sequences</taxon>
        <taxon>metagenomes</taxon>
        <taxon>organismal metagenomes</taxon>
    </lineage>
</organism>
<protein>
    <submittedName>
        <fullName evidence="1">Uncharacterized protein</fullName>
    </submittedName>
</protein>
<proteinExistence type="predicted"/>
<reference evidence="1" key="1">
    <citation type="submission" date="2020-03" db="EMBL/GenBank/DDBJ databases">
        <title>The deep terrestrial virosphere.</title>
        <authorList>
            <person name="Holmfeldt K."/>
            <person name="Nilsson E."/>
            <person name="Simone D."/>
            <person name="Lopez-Fernandez M."/>
            <person name="Wu X."/>
            <person name="de Brujin I."/>
            <person name="Lundin D."/>
            <person name="Andersson A."/>
            <person name="Bertilsson S."/>
            <person name="Dopson M."/>
        </authorList>
    </citation>
    <scope>NUCLEOTIDE SEQUENCE</scope>
    <source>
        <strain evidence="1">MM415B04387</strain>
    </source>
</reference>
<gene>
    <name evidence="1" type="ORF">MM415B04387_0008</name>
</gene>
<dbReference type="EMBL" id="MT143117">
    <property type="protein sequence ID" value="QJA93037.1"/>
    <property type="molecule type" value="Genomic_DNA"/>
</dbReference>
<accession>A0A6M3LCU8</accession>
<dbReference type="AlphaFoldDB" id="A0A6M3LCU8"/>
<name>A0A6M3LCU8_9ZZZZ</name>